<organism evidence="2 3">
    <name type="scientific">Moraxella porci DSM 25326</name>
    <dbReference type="NCBI Taxonomy" id="573983"/>
    <lineage>
        <taxon>Bacteria</taxon>
        <taxon>Pseudomonadati</taxon>
        <taxon>Pseudomonadota</taxon>
        <taxon>Gammaproteobacteria</taxon>
        <taxon>Moraxellales</taxon>
        <taxon>Moraxellaceae</taxon>
        <taxon>Moraxella</taxon>
    </lineage>
</organism>
<dbReference type="PANTHER" id="PTHR34387:SF1">
    <property type="entry name" value="PERIPLASMIC IMMUNOGENIC PROTEIN"/>
    <property type="match status" value="1"/>
</dbReference>
<keyword evidence="3" id="KW-1185">Reference proteome</keyword>
<dbReference type="AlphaFoldDB" id="A0A1T0CVZ3"/>
<evidence type="ECO:0000256" key="1">
    <source>
        <dbReference type="SAM" id="SignalP"/>
    </source>
</evidence>
<dbReference type="Gene3D" id="3.30.70.2970">
    <property type="entry name" value="Protein of unknown function (DUF541), domain 2"/>
    <property type="match status" value="1"/>
</dbReference>
<accession>A0A1T0CVZ3</accession>
<proteinExistence type="predicted"/>
<protein>
    <recommendedName>
        <fullName evidence="4">SIMPL domain-containing protein</fullName>
    </recommendedName>
</protein>
<evidence type="ECO:0000313" key="3">
    <source>
        <dbReference type="Proteomes" id="UP000190683"/>
    </source>
</evidence>
<dbReference type="Proteomes" id="UP000190683">
    <property type="component" value="Unassembled WGS sequence"/>
</dbReference>
<sequence length="233" mass="25178">MSFLRNSAIITAVASALSLPALANDQAYNRISFNSEVKSEIANDEIRATMSKTAQASTAAAIAKELNSSVNAAMQIAKRYPEVTVTTGAQSTYPRYANNSTKIIGFTGSVSINIKSNNFEKASQLIADLQSTMVMENISFGISDKLRDSEEKRLQLEAIKRFNEEATTISQAFGSSSYKIVNVNLGGNNHYYARPVMASMKTMDAAAGIEAQNFEAGNTTLSYNANGTIEIIR</sequence>
<evidence type="ECO:0000313" key="2">
    <source>
        <dbReference type="EMBL" id="OOS26523.1"/>
    </source>
</evidence>
<feature type="signal peptide" evidence="1">
    <location>
        <begin position="1"/>
        <end position="23"/>
    </location>
</feature>
<gene>
    <name evidence="2" type="ORF">B0681_01165</name>
</gene>
<dbReference type="Pfam" id="PF04402">
    <property type="entry name" value="SIMPL"/>
    <property type="match status" value="1"/>
</dbReference>
<comment type="caution">
    <text evidence="2">The sequence shown here is derived from an EMBL/GenBank/DDBJ whole genome shotgun (WGS) entry which is preliminary data.</text>
</comment>
<dbReference type="InterPro" id="IPR052022">
    <property type="entry name" value="26kDa_periplasmic_antigen"/>
</dbReference>
<evidence type="ECO:0008006" key="4">
    <source>
        <dbReference type="Google" id="ProtNLM"/>
    </source>
</evidence>
<dbReference type="PANTHER" id="PTHR34387">
    <property type="entry name" value="SLR1258 PROTEIN"/>
    <property type="match status" value="1"/>
</dbReference>
<dbReference type="GO" id="GO:0006974">
    <property type="term" value="P:DNA damage response"/>
    <property type="evidence" value="ECO:0007669"/>
    <property type="project" value="TreeGrafter"/>
</dbReference>
<reference evidence="2 3" key="1">
    <citation type="submission" date="2017-02" db="EMBL/GenBank/DDBJ databases">
        <title>Draft genome sequence of Moraxella porci CCUG 54912T type strain.</title>
        <authorList>
            <person name="Salva-Serra F."/>
            <person name="Engstrom-Jakobsson H."/>
            <person name="Thorell K."/>
            <person name="Jaen-Luchoro D."/>
            <person name="Gonzales-Siles L."/>
            <person name="Karlsson R."/>
            <person name="Yazdan S."/>
            <person name="Boulund F."/>
            <person name="Johnning A."/>
            <person name="Engstrand L."/>
            <person name="Kristiansson E."/>
            <person name="Moore E."/>
        </authorList>
    </citation>
    <scope>NUCLEOTIDE SEQUENCE [LARGE SCALE GENOMIC DNA]</scope>
    <source>
        <strain evidence="2 3">CCUG 54912</strain>
    </source>
</reference>
<dbReference type="EMBL" id="MUYV01000001">
    <property type="protein sequence ID" value="OOS26523.1"/>
    <property type="molecule type" value="Genomic_DNA"/>
</dbReference>
<dbReference type="STRING" id="573983.B0681_01165"/>
<dbReference type="RefSeq" id="WP_078316913.1">
    <property type="nucleotide sequence ID" value="NZ_MUYV01000001.1"/>
</dbReference>
<feature type="chain" id="PRO_5013204756" description="SIMPL domain-containing protein" evidence="1">
    <location>
        <begin position="24"/>
        <end position="233"/>
    </location>
</feature>
<dbReference type="Gene3D" id="3.30.110.170">
    <property type="entry name" value="Protein of unknown function (DUF541), domain 1"/>
    <property type="match status" value="1"/>
</dbReference>
<name>A0A1T0CVZ3_9GAMM</name>
<keyword evidence="1" id="KW-0732">Signal</keyword>
<dbReference type="InterPro" id="IPR007497">
    <property type="entry name" value="SIMPL/DUF541"/>
</dbReference>